<accession>A0A1B2HQS5</accession>
<dbReference type="AlphaFoldDB" id="A0A1B2HQS5"/>
<evidence type="ECO:0000313" key="2">
    <source>
        <dbReference type="EMBL" id="ANZ40079.1"/>
    </source>
</evidence>
<keyword evidence="3" id="KW-1185">Reference proteome</keyword>
<dbReference type="RefSeq" id="WP_065918420.1">
    <property type="nucleotide sequence ID" value="NZ_CP016793.1"/>
</dbReference>
<name>A0A1B2HQS5_9PSEU</name>
<dbReference type="KEGG" id="led:BBK82_32615"/>
<dbReference type="InterPro" id="IPR011629">
    <property type="entry name" value="CobW-like_C"/>
</dbReference>
<dbReference type="InterPro" id="IPR003495">
    <property type="entry name" value="CobW/HypB/UreG_nucleotide-bd"/>
</dbReference>
<protein>
    <submittedName>
        <fullName evidence="2">Cobalamin biosynthesis protein CobW</fullName>
    </submittedName>
</protein>
<dbReference type="PANTHER" id="PTHR43603:SF1">
    <property type="entry name" value="ZINC-REGULATED GTPASE METALLOPROTEIN ACTIVATOR 1"/>
    <property type="match status" value="1"/>
</dbReference>
<dbReference type="Proteomes" id="UP000093053">
    <property type="component" value="Chromosome"/>
</dbReference>
<dbReference type="Pfam" id="PF07683">
    <property type="entry name" value="CobW_C"/>
    <property type="match status" value="1"/>
</dbReference>
<gene>
    <name evidence="2" type="ORF">BBK82_32615</name>
</gene>
<dbReference type="STRING" id="1586287.BBK82_32615"/>
<dbReference type="Pfam" id="PF02492">
    <property type="entry name" value="cobW"/>
    <property type="match status" value="1"/>
</dbReference>
<proteinExistence type="predicted"/>
<dbReference type="InterPro" id="IPR027417">
    <property type="entry name" value="P-loop_NTPase"/>
</dbReference>
<reference evidence="2 3" key="1">
    <citation type="submission" date="2016-07" db="EMBL/GenBank/DDBJ databases">
        <title>Complete genome sequence of the Lentzea guizhouensis DHS C013.</title>
        <authorList>
            <person name="Cao C."/>
        </authorList>
    </citation>
    <scope>NUCLEOTIDE SEQUENCE [LARGE SCALE GENOMIC DNA]</scope>
    <source>
        <strain evidence="2 3">DHS C013</strain>
    </source>
</reference>
<dbReference type="EMBL" id="CP016793">
    <property type="protein sequence ID" value="ANZ40079.1"/>
    <property type="molecule type" value="Genomic_DNA"/>
</dbReference>
<dbReference type="Gene3D" id="3.40.50.300">
    <property type="entry name" value="P-loop containing nucleotide triphosphate hydrolases"/>
    <property type="match status" value="1"/>
</dbReference>
<dbReference type="SMART" id="SM00833">
    <property type="entry name" value="CobW_C"/>
    <property type="match status" value="1"/>
</dbReference>
<organism evidence="2 3">
    <name type="scientific">Lentzea guizhouensis</name>
    <dbReference type="NCBI Taxonomy" id="1586287"/>
    <lineage>
        <taxon>Bacteria</taxon>
        <taxon>Bacillati</taxon>
        <taxon>Actinomycetota</taxon>
        <taxon>Actinomycetes</taxon>
        <taxon>Pseudonocardiales</taxon>
        <taxon>Pseudonocardiaceae</taxon>
        <taxon>Lentzea</taxon>
    </lineage>
</organism>
<dbReference type="OrthoDB" id="9808822at2"/>
<dbReference type="PANTHER" id="PTHR43603">
    <property type="entry name" value="COBW DOMAIN-CONTAINING PROTEIN DDB_G0274527"/>
    <property type="match status" value="1"/>
</dbReference>
<feature type="domain" description="CobW C-terminal" evidence="1">
    <location>
        <begin position="221"/>
        <end position="309"/>
    </location>
</feature>
<evidence type="ECO:0000313" key="3">
    <source>
        <dbReference type="Proteomes" id="UP000093053"/>
    </source>
</evidence>
<dbReference type="InterPro" id="IPR051927">
    <property type="entry name" value="Zn_Chap_cDPG_Synth"/>
</dbReference>
<dbReference type="SUPFAM" id="SSF90002">
    <property type="entry name" value="Hypothetical protein YjiA, C-terminal domain"/>
    <property type="match status" value="1"/>
</dbReference>
<sequence>MAARVVLVAGFTQHDVADELWRASPDSVLVRHDLTALADGVVKRWVDGRLTVLELAHGCVSCTLRLDLVPLLESLDARVVVHLDPMLEPEAVCFALSGTEVRVEAVITVVDARTWLDDATGGETLDERGMKAAAEDERTVAQVVVGQAEFADALVLTEQPDAVTEAVLDRLNPLAPRQNLAKLDAGALLNDIPENARRGGFDDGFGSLLHGEPPRVPRHGVSLVCFSEKRPFHPMRLHKAVDVLLDGVVRTRGRVWVVSQPDEALWLESAGGGLRVGNLGAWPQGKSQELVVITTKDPRSITEALEAAVVTDEELALADELDFVDPFGEWHEEEV</sequence>
<evidence type="ECO:0000259" key="1">
    <source>
        <dbReference type="SMART" id="SM00833"/>
    </source>
</evidence>